<dbReference type="RefSeq" id="WP_180701800.1">
    <property type="nucleotide sequence ID" value="NZ_LN555523.1"/>
</dbReference>
<feature type="transmembrane region" description="Helical" evidence="1">
    <location>
        <begin position="169"/>
        <end position="189"/>
    </location>
</feature>
<keyword evidence="3" id="KW-1185">Reference proteome</keyword>
<evidence type="ECO:0000313" key="3">
    <source>
        <dbReference type="Proteomes" id="UP000245622"/>
    </source>
</evidence>
<feature type="transmembrane region" description="Helical" evidence="1">
    <location>
        <begin position="69"/>
        <end position="87"/>
    </location>
</feature>
<dbReference type="Proteomes" id="UP000245622">
    <property type="component" value="Chromosome 1"/>
</dbReference>
<dbReference type="EMBL" id="LN555523">
    <property type="protein sequence ID" value="CED94267.1"/>
    <property type="molecule type" value="Genomic_DNA"/>
</dbReference>
<feature type="transmembrane region" description="Helical" evidence="1">
    <location>
        <begin position="35"/>
        <end position="57"/>
    </location>
</feature>
<keyword evidence="1" id="KW-1133">Transmembrane helix</keyword>
<name>A0A1V1I2B6_9FIRM</name>
<keyword evidence="2" id="KW-0436">Ligase</keyword>
<keyword evidence="1" id="KW-0812">Transmembrane</keyword>
<feature type="transmembrane region" description="Helical" evidence="1">
    <location>
        <begin position="12"/>
        <end position="29"/>
    </location>
</feature>
<feature type="transmembrane region" description="Helical" evidence="1">
    <location>
        <begin position="386"/>
        <end position="404"/>
    </location>
</feature>
<evidence type="ECO:0000313" key="2">
    <source>
        <dbReference type="EMBL" id="CED94267.1"/>
    </source>
</evidence>
<gene>
    <name evidence="2" type="ORF">CRIB_1660</name>
</gene>
<feature type="transmembrane region" description="Helical" evidence="1">
    <location>
        <begin position="136"/>
        <end position="157"/>
    </location>
</feature>
<feature type="transmembrane region" description="Helical" evidence="1">
    <location>
        <begin position="328"/>
        <end position="349"/>
    </location>
</feature>
<dbReference type="KEGG" id="ril:CRIB_1660"/>
<dbReference type="GeneID" id="82205692"/>
<protein>
    <submittedName>
        <fullName evidence="2">O-antigen ligase like membrane protein</fullName>
    </submittedName>
</protein>
<evidence type="ECO:0000256" key="1">
    <source>
        <dbReference type="SAM" id="Phobius"/>
    </source>
</evidence>
<sequence length="409" mass="46712">MIAKESSISNKDKIILISLFYFMIFQNVLENYFNIFGILDEAMSAAIVIIAIINILSSRRKYVICKNNKKILVSVLALIIIGIIGNLKTDYQTMIPALKDAVCVLKGIITYVFIPLCLSNLNLDEYLTTMNNHLKFITGLVFLTVIANLLFDIFPYYEIRFGIKSQQIFFTHPTYLASFSVIIIILLSVNLREHEENKKYIILMLLVLASTLRFKSIAFIPIYMYLYYIVFKKQRKLQLLDVGILCVLGGVFAISQVMEYFNNPDWARNVLTMNSLNIAKDNFPIGTGFGTYASWASGESYSNIYYDYNISTTWGISPDFYEFIADTFWPMIIGQFGVLGLGIYIYILLRIYKNIINNDNLDYYFGQILALLYLIILSIAEASFSGPIVVVYMALIAVLGNKKIGRLRL</sequence>
<proteinExistence type="predicted"/>
<dbReference type="GO" id="GO:0016874">
    <property type="term" value="F:ligase activity"/>
    <property type="evidence" value="ECO:0007669"/>
    <property type="project" value="UniProtKB-KW"/>
</dbReference>
<reference evidence="2 3" key="1">
    <citation type="submission" date="2014-04" db="EMBL/GenBank/DDBJ databases">
        <authorList>
            <person name="Hornung B.V."/>
        </authorList>
    </citation>
    <scope>NUCLEOTIDE SEQUENCE [LARGE SCALE GENOMIC DNA]</scope>
    <source>
        <strain evidence="2 3">CRIB</strain>
    </source>
</reference>
<dbReference type="AlphaFoldDB" id="A0A1V1I2B6"/>
<keyword evidence="1" id="KW-0472">Membrane</keyword>
<organism evidence="2 3">
    <name type="scientific">Romboutsia ilealis</name>
    <dbReference type="NCBI Taxonomy" id="1115758"/>
    <lineage>
        <taxon>Bacteria</taxon>
        <taxon>Bacillati</taxon>
        <taxon>Bacillota</taxon>
        <taxon>Clostridia</taxon>
        <taxon>Peptostreptococcales</taxon>
        <taxon>Peptostreptococcaceae</taxon>
        <taxon>Romboutsia</taxon>
    </lineage>
</organism>
<feature type="transmembrane region" description="Helical" evidence="1">
    <location>
        <begin position="201"/>
        <end position="227"/>
    </location>
</feature>
<feature type="transmembrane region" description="Helical" evidence="1">
    <location>
        <begin position="361"/>
        <end position="380"/>
    </location>
</feature>
<accession>A0A1V1I2B6</accession>
<feature type="transmembrane region" description="Helical" evidence="1">
    <location>
        <begin position="239"/>
        <end position="258"/>
    </location>
</feature>